<dbReference type="Gene3D" id="1.20.140.10">
    <property type="entry name" value="Butyryl-CoA Dehydrogenase, subunit A, domain 3"/>
    <property type="match status" value="1"/>
</dbReference>
<comment type="caution">
    <text evidence="3">The sequence shown here is derived from an EMBL/GenBank/DDBJ whole genome shotgun (WGS) entry which is preliminary data.</text>
</comment>
<evidence type="ECO:0000313" key="4">
    <source>
        <dbReference type="Proteomes" id="UP001595190"/>
    </source>
</evidence>
<dbReference type="SUPFAM" id="SSF47203">
    <property type="entry name" value="Acyl-CoA dehydrogenase C-terminal domain-like"/>
    <property type="match status" value="1"/>
</dbReference>
<organism evidence="3 4">
    <name type="scientific">Labrys neptuniae</name>
    <dbReference type="NCBI Taxonomy" id="376174"/>
    <lineage>
        <taxon>Bacteria</taxon>
        <taxon>Pseudomonadati</taxon>
        <taxon>Pseudomonadota</taxon>
        <taxon>Alphaproteobacteria</taxon>
        <taxon>Hyphomicrobiales</taxon>
        <taxon>Xanthobacteraceae</taxon>
        <taxon>Labrys</taxon>
    </lineage>
</organism>
<dbReference type="EMBL" id="JBHGPK010000033">
    <property type="protein sequence ID" value="MFC2254427.1"/>
    <property type="molecule type" value="Genomic_DNA"/>
</dbReference>
<dbReference type="InterPro" id="IPR046373">
    <property type="entry name" value="Acyl-CoA_Oxase/DH_mid-dom_sf"/>
</dbReference>
<dbReference type="Gene3D" id="2.40.110.10">
    <property type="entry name" value="Butyryl-CoA Dehydrogenase, subunit A, domain 2"/>
    <property type="match status" value="1"/>
</dbReference>
<dbReference type="Pfam" id="PF02771">
    <property type="entry name" value="Acyl-CoA_dh_N"/>
    <property type="match status" value="1"/>
</dbReference>
<accession>A0ABV6ZQF3</accession>
<evidence type="ECO:0000313" key="3">
    <source>
        <dbReference type="EMBL" id="MFC2254427.1"/>
    </source>
</evidence>
<dbReference type="Proteomes" id="UP001595190">
    <property type="component" value="Unassembled WGS sequence"/>
</dbReference>
<name>A0ABV6ZQF3_9HYPH</name>
<evidence type="ECO:0000256" key="1">
    <source>
        <dbReference type="ARBA" id="ARBA00023002"/>
    </source>
</evidence>
<dbReference type="InterPro" id="IPR050741">
    <property type="entry name" value="Acyl-CoA_dehydrogenase"/>
</dbReference>
<dbReference type="PANTHER" id="PTHR48083:SF37">
    <property type="entry name" value="DEHYDROGENASE, PUTATIVE-RELATED"/>
    <property type="match status" value="1"/>
</dbReference>
<keyword evidence="1" id="KW-0560">Oxidoreductase</keyword>
<dbReference type="InterPro" id="IPR037069">
    <property type="entry name" value="AcylCoA_DH/ox_N_sf"/>
</dbReference>
<feature type="domain" description="Acyl-CoA dehydrogenase/oxidase N-terminal" evidence="2">
    <location>
        <begin position="33"/>
        <end position="122"/>
    </location>
</feature>
<gene>
    <name evidence="3" type="ORF">ACETRX_32725</name>
</gene>
<dbReference type="InterPro" id="IPR009100">
    <property type="entry name" value="AcylCoA_DH/oxidase_NM_dom_sf"/>
</dbReference>
<evidence type="ECO:0000259" key="2">
    <source>
        <dbReference type="Pfam" id="PF02771"/>
    </source>
</evidence>
<dbReference type="SUPFAM" id="SSF56645">
    <property type="entry name" value="Acyl-CoA dehydrogenase NM domain-like"/>
    <property type="match status" value="1"/>
</dbReference>
<reference evidence="3 4" key="1">
    <citation type="submission" date="2024-09" db="EMBL/GenBank/DDBJ databases">
        <title>Description of Labrys sedimenti sp. nov., isolated from a diclofenac-degrading enrichment culture, and genome-based reclassification of Labrys portucalensis as a later heterotypic synonym of Labrys neptuniae.</title>
        <authorList>
            <person name="Tancsics A."/>
            <person name="Csepanyi A."/>
        </authorList>
    </citation>
    <scope>NUCLEOTIDE SEQUENCE [LARGE SCALE GENOMIC DNA]</scope>
    <source>
        <strain evidence="3 4">LMG 23412</strain>
    </source>
</reference>
<dbReference type="InterPro" id="IPR036250">
    <property type="entry name" value="AcylCo_DH-like_C"/>
</dbReference>
<dbReference type="Gene3D" id="1.10.540.10">
    <property type="entry name" value="Acyl-CoA dehydrogenase/oxidase, N-terminal domain"/>
    <property type="match status" value="1"/>
</dbReference>
<proteinExistence type="predicted"/>
<dbReference type="PANTHER" id="PTHR48083">
    <property type="entry name" value="MEDIUM-CHAIN SPECIFIC ACYL-COA DEHYDROGENASE, MITOCHONDRIAL-RELATED"/>
    <property type="match status" value="1"/>
</dbReference>
<dbReference type="InterPro" id="IPR013786">
    <property type="entry name" value="AcylCoA_DH/ox_N"/>
</dbReference>
<protein>
    <submittedName>
        <fullName evidence="3">Acyl-CoA dehydrogenase family protein</fullName>
    </submittedName>
</protein>
<dbReference type="RefSeq" id="WP_394315118.1">
    <property type="nucleotide sequence ID" value="NZ_JBHGPK010000033.1"/>
</dbReference>
<sequence>MRANTATKLGDETGWGKRHGIWSDRLSGFARLCEERAAEADEASHLSPAVTTALREAGILVAPLPPDHAGQGLLQSSQWLLLHEALRAFGAADLSIGRLFEGHCNAIELVRRYGTSRQFEDLAAGIRRGAMTGVWGADGNKPLCIKRHEGRWQLEGGKILASGSGFLLKPLVTASSEEGQRIVLLDLEGEDARIDLSRWTPQGMRSSATGSVDLSGIVIGDDNLIGEPGDFMRQPYFSGGAWRFCAVHLGAIERLVDLFIAQLRARRRDEDPYQLQRVATCITAARSTAYWTKAAARHLALSSHDAESCVALSNLTRGVTERAALDVMEVIQRGIGLASFMRPGPIERISRDLRTYLRQPVPDLAMADAARFALAAEVPVRDMWTADAN</sequence>